<accession>A0AAE1DS01</accession>
<dbReference type="InterPro" id="IPR010998">
    <property type="entry name" value="Integrase_recombinase_N"/>
</dbReference>
<evidence type="ECO:0000313" key="2">
    <source>
        <dbReference type="EMBL" id="KAK3780719.1"/>
    </source>
</evidence>
<dbReference type="Proteomes" id="UP001283361">
    <property type="component" value="Unassembled WGS sequence"/>
</dbReference>
<dbReference type="SUPFAM" id="SSF47823">
    <property type="entry name" value="lambda integrase-like, N-terminal domain"/>
    <property type="match status" value="1"/>
</dbReference>
<gene>
    <name evidence="2" type="ORF">RRG08_050685</name>
</gene>
<dbReference type="GO" id="GO:0003677">
    <property type="term" value="F:DNA binding"/>
    <property type="evidence" value="ECO:0007669"/>
    <property type="project" value="UniProtKB-KW"/>
</dbReference>
<dbReference type="EMBL" id="JAWDGP010002692">
    <property type="protein sequence ID" value="KAK3780719.1"/>
    <property type="molecule type" value="Genomic_DNA"/>
</dbReference>
<keyword evidence="3" id="KW-1185">Reference proteome</keyword>
<evidence type="ECO:0000313" key="3">
    <source>
        <dbReference type="Proteomes" id="UP001283361"/>
    </source>
</evidence>
<evidence type="ECO:0000256" key="1">
    <source>
        <dbReference type="ARBA" id="ARBA00023125"/>
    </source>
</evidence>
<keyword evidence="1" id="KW-0238">DNA-binding</keyword>
<protein>
    <submittedName>
        <fullName evidence="2">Uncharacterized protein</fullName>
    </submittedName>
</protein>
<proteinExistence type="predicted"/>
<dbReference type="PANTHER" id="PTHR35617">
    <property type="entry name" value="PHAGE_INTEGRASE DOMAIN-CONTAINING PROTEIN"/>
    <property type="match status" value="1"/>
</dbReference>
<name>A0AAE1DS01_9GAST</name>
<dbReference type="AlphaFoldDB" id="A0AAE1DS01"/>
<reference evidence="2" key="1">
    <citation type="journal article" date="2023" name="G3 (Bethesda)">
        <title>A reference genome for the long-term kleptoplast-retaining sea slug Elysia crispata morphotype clarki.</title>
        <authorList>
            <person name="Eastman K.E."/>
            <person name="Pendleton A.L."/>
            <person name="Shaikh M.A."/>
            <person name="Suttiyut T."/>
            <person name="Ogas R."/>
            <person name="Tomko P."/>
            <person name="Gavelis G."/>
            <person name="Widhalm J.R."/>
            <person name="Wisecaver J.H."/>
        </authorList>
    </citation>
    <scope>NUCLEOTIDE SEQUENCE</scope>
    <source>
        <strain evidence="2">ECLA1</strain>
    </source>
</reference>
<dbReference type="Gene3D" id="1.10.150.130">
    <property type="match status" value="1"/>
</dbReference>
<dbReference type="PANTHER" id="PTHR35617:SF3">
    <property type="entry name" value="CORE-BINDING (CB) DOMAIN-CONTAINING PROTEIN"/>
    <property type="match status" value="1"/>
</dbReference>
<sequence>MNSWRKKTRTQCNTYLKRYEAFCQCHGSDPLTPTETVTVDFLTDMFNSGYGYSAINTARAAVFDINSTGSHPLVCRFMRGVFNLRPSIPHYTQIWDVSIGLNYLRTLPAVELNLHMLSAKLVTLCALTTGQRCQTLHALDIAHMQLTQHKALFLINTLLKTARLSMPWTLLTCNLHNIKLCSLSTRSSRLPDSPCLGHFSHATYIT</sequence>
<comment type="caution">
    <text evidence="2">The sequence shown here is derived from an EMBL/GenBank/DDBJ whole genome shotgun (WGS) entry which is preliminary data.</text>
</comment>
<organism evidence="2 3">
    <name type="scientific">Elysia crispata</name>
    <name type="common">lettuce slug</name>
    <dbReference type="NCBI Taxonomy" id="231223"/>
    <lineage>
        <taxon>Eukaryota</taxon>
        <taxon>Metazoa</taxon>
        <taxon>Spiralia</taxon>
        <taxon>Lophotrochozoa</taxon>
        <taxon>Mollusca</taxon>
        <taxon>Gastropoda</taxon>
        <taxon>Heterobranchia</taxon>
        <taxon>Euthyneura</taxon>
        <taxon>Panpulmonata</taxon>
        <taxon>Sacoglossa</taxon>
        <taxon>Placobranchoidea</taxon>
        <taxon>Plakobranchidae</taxon>
        <taxon>Elysia</taxon>
    </lineage>
</organism>